<protein>
    <submittedName>
        <fullName evidence="1">Uncharacterized protein</fullName>
    </submittedName>
</protein>
<evidence type="ECO:0000313" key="2">
    <source>
        <dbReference type="Proteomes" id="UP000215914"/>
    </source>
</evidence>
<accession>A0A9K3NR22</accession>
<reference evidence="1" key="2">
    <citation type="submission" date="2020-06" db="EMBL/GenBank/DDBJ databases">
        <title>Helianthus annuus Genome sequencing and assembly Release 2.</title>
        <authorList>
            <person name="Gouzy J."/>
            <person name="Langlade N."/>
            <person name="Munos S."/>
        </authorList>
    </citation>
    <scope>NUCLEOTIDE SEQUENCE</scope>
    <source>
        <tissue evidence="1">Leaves</tissue>
    </source>
</reference>
<proteinExistence type="predicted"/>
<dbReference type="EMBL" id="MNCJ02000319">
    <property type="protein sequence ID" value="KAF5809917.1"/>
    <property type="molecule type" value="Genomic_DNA"/>
</dbReference>
<comment type="caution">
    <text evidence="1">The sequence shown here is derived from an EMBL/GenBank/DDBJ whole genome shotgun (WGS) entry which is preliminary data.</text>
</comment>
<keyword evidence="2" id="KW-1185">Reference proteome</keyword>
<organism evidence="1 2">
    <name type="scientific">Helianthus annuus</name>
    <name type="common">Common sunflower</name>
    <dbReference type="NCBI Taxonomy" id="4232"/>
    <lineage>
        <taxon>Eukaryota</taxon>
        <taxon>Viridiplantae</taxon>
        <taxon>Streptophyta</taxon>
        <taxon>Embryophyta</taxon>
        <taxon>Tracheophyta</taxon>
        <taxon>Spermatophyta</taxon>
        <taxon>Magnoliopsida</taxon>
        <taxon>eudicotyledons</taxon>
        <taxon>Gunneridae</taxon>
        <taxon>Pentapetalae</taxon>
        <taxon>asterids</taxon>
        <taxon>campanulids</taxon>
        <taxon>Asterales</taxon>
        <taxon>Asteraceae</taxon>
        <taxon>Asteroideae</taxon>
        <taxon>Heliantheae alliance</taxon>
        <taxon>Heliantheae</taxon>
        <taxon>Helianthus</taxon>
    </lineage>
</organism>
<evidence type="ECO:0000313" key="1">
    <source>
        <dbReference type="EMBL" id="KAF5809917.1"/>
    </source>
</evidence>
<dbReference type="Proteomes" id="UP000215914">
    <property type="component" value="Unassembled WGS sequence"/>
</dbReference>
<dbReference type="Gramene" id="mRNA:HanXRQr2_Chr04g0163081">
    <property type="protein sequence ID" value="CDS:HanXRQr2_Chr04g0163081.1"/>
    <property type="gene ID" value="HanXRQr2_Chr04g0163081"/>
</dbReference>
<dbReference type="AlphaFoldDB" id="A0A9K3NR22"/>
<sequence length="96" mass="11351">MCVCVCVYTCNMYDKGETWGLSWHRCKTFSLLFPPLIGHKRRWYDYVSPISTKSRNHFQNHSFSPSSLFRPNTHIHPLIFKIQRSLEDKSSLQEVS</sequence>
<gene>
    <name evidence="1" type="ORF">HanXRQr2_Chr04g0163081</name>
</gene>
<reference evidence="1" key="1">
    <citation type="journal article" date="2017" name="Nature">
        <title>The sunflower genome provides insights into oil metabolism, flowering and Asterid evolution.</title>
        <authorList>
            <person name="Badouin H."/>
            <person name="Gouzy J."/>
            <person name="Grassa C.J."/>
            <person name="Murat F."/>
            <person name="Staton S.E."/>
            <person name="Cottret L."/>
            <person name="Lelandais-Briere C."/>
            <person name="Owens G.L."/>
            <person name="Carrere S."/>
            <person name="Mayjonade B."/>
            <person name="Legrand L."/>
            <person name="Gill N."/>
            <person name="Kane N.C."/>
            <person name="Bowers J.E."/>
            <person name="Hubner S."/>
            <person name="Bellec A."/>
            <person name="Berard A."/>
            <person name="Berges H."/>
            <person name="Blanchet N."/>
            <person name="Boniface M.C."/>
            <person name="Brunel D."/>
            <person name="Catrice O."/>
            <person name="Chaidir N."/>
            <person name="Claudel C."/>
            <person name="Donnadieu C."/>
            <person name="Faraut T."/>
            <person name="Fievet G."/>
            <person name="Helmstetter N."/>
            <person name="King M."/>
            <person name="Knapp S.J."/>
            <person name="Lai Z."/>
            <person name="Le Paslier M.C."/>
            <person name="Lippi Y."/>
            <person name="Lorenzon L."/>
            <person name="Mandel J.R."/>
            <person name="Marage G."/>
            <person name="Marchand G."/>
            <person name="Marquand E."/>
            <person name="Bret-Mestries E."/>
            <person name="Morien E."/>
            <person name="Nambeesan S."/>
            <person name="Nguyen T."/>
            <person name="Pegot-Espagnet P."/>
            <person name="Pouilly N."/>
            <person name="Raftis F."/>
            <person name="Sallet E."/>
            <person name="Schiex T."/>
            <person name="Thomas J."/>
            <person name="Vandecasteele C."/>
            <person name="Vares D."/>
            <person name="Vear F."/>
            <person name="Vautrin S."/>
            <person name="Crespi M."/>
            <person name="Mangin B."/>
            <person name="Burke J.M."/>
            <person name="Salse J."/>
            <person name="Munos S."/>
            <person name="Vincourt P."/>
            <person name="Rieseberg L.H."/>
            <person name="Langlade N.B."/>
        </authorList>
    </citation>
    <scope>NUCLEOTIDE SEQUENCE</scope>
    <source>
        <tissue evidence="1">Leaves</tissue>
    </source>
</reference>
<name>A0A9K3NR22_HELAN</name>